<dbReference type="PANTHER" id="PTHR43622">
    <property type="entry name" value="3-DEHYDROQUINATE SYNTHASE"/>
    <property type="match status" value="1"/>
</dbReference>
<comment type="subcellular location">
    <subcellularLocation>
        <location evidence="11">Cytoplasm</location>
    </subcellularLocation>
</comment>
<evidence type="ECO:0000256" key="9">
    <source>
        <dbReference type="ARBA" id="ARBA00023239"/>
    </source>
</evidence>
<evidence type="ECO:0000256" key="6">
    <source>
        <dbReference type="ARBA" id="ARBA00022833"/>
    </source>
</evidence>
<dbReference type="InterPro" id="IPR050071">
    <property type="entry name" value="Dehydroquinate_synthase"/>
</dbReference>
<feature type="binding site" evidence="11">
    <location>
        <begin position="112"/>
        <end position="116"/>
    </location>
    <ligand>
        <name>NAD(+)</name>
        <dbReference type="ChEBI" id="CHEBI:57540"/>
    </ligand>
</feature>
<feature type="binding site" evidence="11">
    <location>
        <position position="254"/>
    </location>
    <ligand>
        <name>Zn(2+)</name>
        <dbReference type="ChEBI" id="CHEBI:29105"/>
    </ligand>
</feature>
<keyword evidence="7 11" id="KW-0520">NAD</keyword>
<evidence type="ECO:0000256" key="3">
    <source>
        <dbReference type="ARBA" id="ARBA00022605"/>
    </source>
</evidence>
<evidence type="ECO:0000256" key="2">
    <source>
        <dbReference type="ARBA" id="ARBA00005412"/>
    </source>
</evidence>
<reference evidence="15" key="1">
    <citation type="journal article" date="2021" name="PeerJ">
        <title>Extensive microbial diversity within the chicken gut microbiome revealed by metagenomics and culture.</title>
        <authorList>
            <person name="Gilroy R."/>
            <person name="Ravi A."/>
            <person name="Getino M."/>
            <person name="Pursley I."/>
            <person name="Horton D.L."/>
            <person name="Alikhan N.F."/>
            <person name="Baker D."/>
            <person name="Gharbi K."/>
            <person name="Hall N."/>
            <person name="Watson M."/>
            <person name="Adriaenssens E.M."/>
            <person name="Foster-Nyarko E."/>
            <person name="Jarju S."/>
            <person name="Secka A."/>
            <person name="Antonio M."/>
            <person name="Oren A."/>
            <person name="Chaudhuri R.R."/>
            <person name="La Ragione R."/>
            <person name="Hildebrand F."/>
            <person name="Pallen M.J."/>
        </authorList>
    </citation>
    <scope>NUCLEOTIDE SEQUENCE</scope>
    <source>
        <strain evidence="15">ChiBcec2-3848</strain>
    </source>
</reference>
<dbReference type="InterPro" id="IPR016037">
    <property type="entry name" value="DHQ_synth_AroB"/>
</dbReference>
<dbReference type="GO" id="GO:0046872">
    <property type="term" value="F:metal ion binding"/>
    <property type="evidence" value="ECO:0007669"/>
    <property type="project" value="UniProtKB-KW"/>
</dbReference>
<dbReference type="FunFam" id="3.40.50.1970:FF:000001">
    <property type="entry name" value="3-dehydroquinate synthase"/>
    <property type="match status" value="1"/>
</dbReference>
<dbReference type="GO" id="GO:0000166">
    <property type="term" value="F:nucleotide binding"/>
    <property type="evidence" value="ECO:0007669"/>
    <property type="project" value="UniProtKB-KW"/>
</dbReference>
<evidence type="ECO:0000256" key="1">
    <source>
        <dbReference type="ARBA" id="ARBA00001911"/>
    </source>
</evidence>
<dbReference type="InterPro" id="IPR056179">
    <property type="entry name" value="DHQS_C"/>
</dbReference>
<feature type="binding site" evidence="11">
    <location>
        <position position="158"/>
    </location>
    <ligand>
        <name>NAD(+)</name>
        <dbReference type="ChEBI" id="CHEBI:57540"/>
    </ligand>
</feature>
<evidence type="ECO:0000256" key="4">
    <source>
        <dbReference type="ARBA" id="ARBA00022723"/>
    </source>
</evidence>
<sequence length="371" mass="41389">MTEQRLQVESLKKDGGFSYPIVFEKDFSALAREIAGLNRKGRKICVVTDSNVAPLYLENVRQALEETGQTVTSYILPAGEKNKNLEQIQGIYEHLIQEQFDRKDLLAALGGGVVGDMTGFAAATYLRGVDFIQIPTTLLAQVDSSIGGKTGVDFKQYKNMVGAFHQPRLVYMNVSVLKSLPEKEFACGMAEILKHGYIRSREYSQWLDWHQQEISDRREDVCLEMIRRSCVIKKTVVENDPTEQGERAVLNMGHTIGHAVEKLKNFTMLHGECVSVGCAASAYLSLKKGFLTQQEYDYVKNQLRSFHLPVTVDGLCGEEILAATKSDKKMENGKIKFVLMDTLGHAVVDRSLSDEELSLAIGTILAKEETP</sequence>
<accession>A0A9D2PPY2</accession>
<evidence type="ECO:0000256" key="12">
    <source>
        <dbReference type="NCBIfam" id="TIGR01357"/>
    </source>
</evidence>
<evidence type="ECO:0000313" key="16">
    <source>
        <dbReference type="Proteomes" id="UP000823886"/>
    </source>
</evidence>
<dbReference type="EC" id="4.2.3.4" evidence="11 12"/>
<feature type="binding site" evidence="11">
    <location>
        <position position="149"/>
    </location>
    <ligand>
        <name>NAD(+)</name>
        <dbReference type="ChEBI" id="CHEBI:57540"/>
    </ligand>
</feature>
<comment type="caution">
    <text evidence="11">Lacks conserved residue(s) required for the propagation of feature annotation.</text>
</comment>
<evidence type="ECO:0000313" key="15">
    <source>
        <dbReference type="EMBL" id="HJC63150.1"/>
    </source>
</evidence>
<comment type="pathway">
    <text evidence="11">Metabolic intermediate biosynthesis; chorismate biosynthesis; chorismate from D-erythrose 4-phosphate and phosphoenolpyruvate: step 2/7.</text>
</comment>
<keyword evidence="3 11" id="KW-0028">Amino-acid biosynthesis</keyword>
<dbReference type="PANTHER" id="PTHR43622:SF1">
    <property type="entry name" value="3-DEHYDROQUINATE SYNTHASE"/>
    <property type="match status" value="1"/>
</dbReference>
<dbReference type="PIRSF" id="PIRSF001455">
    <property type="entry name" value="DHQ_synth"/>
    <property type="match status" value="1"/>
</dbReference>
<dbReference type="Gene3D" id="3.40.50.1970">
    <property type="match status" value="1"/>
</dbReference>
<organism evidence="15 16">
    <name type="scientific">Candidatus Blautia merdavium</name>
    <dbReference type="NCBI Taxonomy" id="2838494"/>
    <lineage>
        <taxon>Bacteria</taxon>
        <taxon>Bacillati</taxon>
        <taxon>Bacillota</taxon>
        <taxon>Clostridia</taxon>
        <taxon>Lachnospirales</taxon>
        <taxon>Lachnospiraceae</taxon>
        <taxon>Blautia</taxon>
    </lineage>
</organism>
<dbReference type="SUPFAM" id="SSF56796">
    <property type="entry name" value="Dehydroquinate synthase-like"/>
    <property type="match status" value="1"/>
</dbReference>
<reference evidence="15" key="2">
    <citation type="submission" date="2021-04" db="EMBL/GenBank/DDBJ databases">
        <authorList>
            <person name="Gilroy R."/>
        </authorList>
    </citation>
    <scope>NUCLEOTIDE SEQUENCE</scope>
    <source>
        <strain evidence="15">ChiBcec2-3848</strain>
    </source>
</reference>
<dbReference type="Pfam" id="PF01761">
    <property type="entry name" value="DHQ_synthase"/>
    <property type="match status" value="1"/>
</dbReference>
<comment type="cofactor">
    <cofactor evidence="1 11">
        <name>NAD(+)</name>
        <dbReference type="ChEBI" id="CHEBI:57540"/>
    </cofactor>
</comment>
<dbReference type="NCBIfam" id="TIGR01357">
    <property type="entry name" value="aroB"/>
    <property type="match status" value="1"/>
</dbReference>
<dbReference type="GO" id="GO:0009073">
    <property type="term" value="P:aromatic amino acid family biosynthetic process"/>
    <property type="evidence" value="ECO:0007669"/>
    <property type="project" value="UniProtKB-KW"/>
</dbReference>
<dbReference type="GO" id="GO:0003856">
    <property type="term" value="F:3-dehydroquinate synthase activity"/>
    <property type="evidence" value="ECO:0007669"/>
    <property type="project" value="UniProtKB-UniRule"/>
</dbReference>
<name>A0A9D2PPY2_9FIRM</name>
<comment type="catalytic activity">
    <reaction evidence="11">
        <text>7-phospho-2-dehydro-3-deoxy-D-arabino-heptonate = 3-dehydroquinate + phosphate</text>
        <dbReference type="Rhea" id="RHEA:21968"/>
        <dbReference type="ChEBI" id="CHEBI:32364"/>
        <dbReference type="ChEBI" id="CHEBI:43474"/>
        <dbReference type="ChEBI" id="CHEBI:58394"/>
        <dbReference type="EC" id="4.2.3.4"/>
    </reaction>
</comment>
<dbReference type="Proteomes" id="UP000823886">
    <property type="component" value="Unassembled WGS sequence"/>
</dbReference>
<dbReference type="InterPro" id="IPR030963">
    <property type="entry name" value="DHQ_synth_fam"/>
</dbReference>
<keyword evidence="8 11" id="KW-0057">Aromatic amino acid biosynthesis</keyword>
<dbReference type="GO" id="GO:0009423">
    <property type="term" value="P:chorismate biosynthetic process"/>
    <property type="evidence" value="ECO:0007669"/>
    <property type="project" value="UniProtKB-UniRule"/>
</dbReference>
<protein>
    <recommendedName>
        <fullName evidence="11 12">3-dehydroquinate synthase</fullName>
        <shortName evidence="11">DHQS</shortName>
        <ecNumber evidence="11 12">4.2.3.4</ecNumber>
    </recommendedName>
</protein>
<proteinExistence type="inferred from homology"/>
<feature type="domain" description="3-dehydroquinate synthase C-terminal" evidence="14">
    <location>
        <begin position="188"/>
        <end position="330"/>
    </location>
</feature>
<dbReference type="EMBL" id="DWVZ01000078">
    <property type="protein sequence ID" value="HJC63150.1"/>
    <property type="molecule type" value="Genomic_DNA"/>
</dbReference>
<feature type="binding site" evidence="11">
    <location>
        <position position="270"/>
    </location>
    <ligand>
        <name>Zn(2+)</name>
        <dbReference type="ChEBI" id="CHEBI:29105"/>
    </ligand>
</feature>
<evidence type="ECO:0000256" key="11">
    <source>
        <dbReference type="HAMAP-Rule" id="MF_00110"/>
    </source>
</evidence>
<comment type="cofactor">
    <cofactor evidence="11">
        <name>Co(2+)</name>
        <dbReference type="ChEBI" id="CHEBI:48828"/>
    </cofactor>
    <cofactor evidence="11">
        <name>Zn(2+)</name>
        <dbReference type="ChEBI" id="CHEBI:29105"/>
    </cofactor>
    <text evidence="11">Binds 1 divalent metal cation per subunit. Can use either Co(2+) or Zn(2+).</text>
</comment>
<dbReference type="GO" id="GO:0005737">
    <property type="term" value="C:cytoplasm"/>
    <property type="evidence" value="ECO:0007669"/>
    <property type="project" value="UniProtKB-SubCell"/>
</dbReference>
<comment type="caution">
    <text evidence="15">The sequence shown here is derived from an EMBL/GenBank/DDBJ whole genome shotgun (WGS) entry which is preliminary data.</text>
</comment>
<feature type="binding site" evidence="11">
    <location>
        <begin position="136"/>
        <end position="137"/>
    </location>
    <ligand>
        <name>NAD(+)</name>
        <dbReference type="ChEBI" id="CHEBI:57540"/>
    </ligand>
</feature>
<dbReference type="AlphaFoldDB" id="A0A9D2PPY2"/>
<keyword evidence="11" id="KW-0963">Cytoplasm</keyword>
<keyword evidence="4 11" id="KW-0479">Metal-binding</keyword>
<keyword evidence="5 11" id="KW-0547">Nucleotide-binding</keyword>
<feature type="binding site" evidence="11">
    <location>
        <position position="191"/>
    </location>
    <ligand>
        <name>Zn(2+)</name>
        <dbReference type="ChEBI" id="CHEBI:29105"/>
    </ligand>
</feature>
<comment type="function">
    <text evidence="11">Catalyzes the conversion of 3-deoxy-D-arabino-heptulosonate 7-phosphate (DAHP) to dehydroquinate (DHQ).</text>
</comment>
<dbReference type="CDD" id="cd08195">
    <property type="entry name" value="DHQS"/>
    <property type="match status" value="1"/>
</dbReference>
<evidence type="ECO:0000256" key="5">
    <source>
        <dbReference type="ARBA" id="ARBA00022741"/>
    </source>
</evidence>
<dbReference type="HAMAP" id="MF_00110">
    <property type="entry name" value="DHQ_synthase"/>
    <property type="match status" value="1"/>
</dbReference>
<comment type="similarity">
    <text evidence="2 11">Belongs to the sugar phosphate cyclases superfamily. Dehydroquinate synthase family.</text>
</comment>
<evidence type="ECO:0000259" key="13">
    <source>
        <dbReference type="Pfam" id="PF01761"/>
    </source>
</evidence>
<keyword evidence="10 11" id="KW-0170">Cobalt</keyword>
<dbReference type="InterPro" id="IPR030960">
    <property type="entry name" value="DHQS/DOIS_N"/>
</dbReference>
<dbReference type="GO" id="GO:0008652">
    <property type="term" value="P:amino acid biosynthetic process"/>
    <property type="evidence" value="ECO:0007669"/>
    <property type="project" value="UniProtKB-KW"/>
</dbReference>
<keyword evidence="6 11" id="KW-0862">Zinc</keyword>
<gene>
    <name evidence="11 15" type="primary">aroB</name>
    <name evidence="15" type="ORF">H9753_05975</name>
</gene>
<feature type="domain" description="3-dehydroquinate synthase N-terminal" evidence="13">
    <location>
        <begin position="74"/>
        <end position="186"/>
    </location>
</feature>
<keyword evidence="9 11" id="KW-0456">Lyase</keyword>
<dbReference type="Gene3D" id="1.20.1090.10">
    <property type="entry name" value="Dehydroquinate synthase-like - alpha domain"/>
    <property type="match status" value="1"/>
</dbReference>
<evidence type="ECO:0000256" key="8">
    <source>
        <dbReference type="ARBA" id="ARBA00023141"/>
    </source>
</evidence>
<evidence type="ECO:0000256" key="7">
    <source>
        <dbReference type="ARBA" id="ARBA00023027"/>
    </source>
</evidence>
<evidence type="ECO:0000259" key="14">
    <source>
        <dbReference type="Pfam" id="PF24621"/>
    </source>
</evidence>
<evidence type="ECO:0000256" key="10">
    <source>
        <dbReference type="ARBA" id="ARBA00023285"/>
    </source>
</evidence>
<dbReference type="Pfam" id="PF24621">
    <property type="entry name" value="DHQS_C"/>
    <property type="match status" value="1"/>
</dbReference>